<feature type="domain" description="Ppx/GppA phosphatase N-terminal" evidence="1">
    <location>
        <begin position="31"/>
        <end position="312"/>
    </location>
</feature>
<dbReference type="GO" id="GO:0004309">
    <property type="term" value="F:exopolyphosphatase activity"/>
    <property type="evidence" value="ECO:0007669"/>
    <property type="project" value="UniProtKB-EC"/>
</dbReference>
<evidence type="ECO:0000259" key="1">
    <source>
        <dbReference type="Pfam" id="PF02541"/>
    </source>
</evidence>
<organism evidence="2">
    <name type="scientific">Colwellia sp. C1</name>
    <dbReference type="NCBI Taxonomy" id="1737566"/>
    <lineage>
        <taxon>Bacteria</taxon>
        <taxon>Pseudomonadati</taxon>
        <taxon>Pseudomonadota</taxon>
        <taxon>Gammaproteobacteria</taxon>
        <taxon>Alteromonadales</taxon>
        <taxon>Colwelliaceae</taxon>
        <taxon>Colwellia</taxon>
    </lineage>
</organism>
<name>A0A0P0L4E4_9GAMM</name>
<accession>A0A0P0L4E4</accession>
<sequence>MQEKIPQFKTECKNSHYAVVDLGSNSFHLQITQLVNNQIKIIAKIKQKVRLAAGLNNNNELNQDAINRGMACLILFTQHLKDIPVSNIRIVATAALRIAINRDDFITLANQILPLKIKLLSGIQEAKTIYSGVAHTCQDNFEKKQFIIDIGGASTELIIGQGFDAKHAISLNLGCVSFKEEFFADNLLSDNNFATAINAASKIIAPISLSFLNLGWQSVSGSSGSMQALAEILHDRQQPIIITSGFLQEIKQALIHCKTIDKISLPGLRDDRAPVLASGLSILIALFNVFNITELTLSTGALREGLLYEMLPPRIV</sequence>
<dbReference type="PANTHER" id="PTHR30005">
    <property type="entry name" value="EXOPOLYPHOSPHATASE"/>
    <property type="match status" value="1"/>
</dbReference>
<reference evidence="2" key="1">
    <citation type="submission" date="2015-08" db="EMBL/GenBank/DDBJ databases">
        <title>Partial sequence of psychrophilic Colwellia sp.</title>
        <authorList>
            <person name="Pankowski J.A."/>
            <person name="Leong J.S."/>
            <person name="Nano F.E."/>
        </authorList>
    </citation>
    <scope>NUCLEOTIDE SEQUENCE</scope>
    <source>
        <strain evidence="2">C1</strain>
    </source>
</reference>
<dbReference type="PANTHER" id="PTHR30005:SF0">
    <property type="entry name" value="RETROGRADE REGULATION PROTEIN 2"/>
    <property type="match status" value="1"/>
</dbReference>
<dbReference type="Pfam" id="PF02541">
    <property type="entry name" value="Ppx-GppA"/>
    <property type="match status" value="1"/>
</dbReference>
<keyword evidence="2" id="KW-0378">Hydrolase</keyword>
<dbReference type="Gene3D" id="3.30.420.150">
    <property type="entry name" value="Exopolyphosphatase. Domain 2"/>
    <property type="match status" value="1"/>
</dbReference>
<dbReference type="SUPFAM" id="SSF53067">
    <property type="entry name" value="Actin-like ATPase domain"/>
    <property type="match status" value="2"/>
</dbReference>
<dbReference type="FunFam" id="3.30.420.40:FF:000023">
    <property type="entry name" value="Guanosine-5'-triphosphate,3'-diphosphate pyrophosphatase"/>
    <property type="match status" value="1"/>
</dbReference>
<dbReference type="EC" id="3.6.1.11" evidence="2"/>
<dbReference type="InterPro" id="IPR050273">
    <property type="entry name" value="GppA/Ppx_hydrolase"/>
</dbReference>
<protein>
    <submittedName>
        <fullName evidence="2">Exopolyphosphatase</fullName>
        <ecNumber evidence="2">3.6.1.11</ecNumber>
    </submittedName>
</protein>
<dbReference type="CDD" id="cd24053">
    <property type="entry name" value="ASKHA_NBD_EcPPX-GppA-like"/>
    <property type="match status" value="1"/>
</dbReference>
<dbReference type="Gene3D" id="3.30.420.40">
    <property type="match status" value="1"/>
</dbReference>
<dbReference type="InterPro" id="IPR043129">
    <property type="entry name" value="ATPase_NBD"/>
</dbReference>
<dbReference type="EMBL" id="KT428295">
    <property type="protein sequence ID" value="ALK44339.1"/>
    <property type="molecule type" value="Genomic_DNA"/>
</dbReference>
<dbReference type="AlphaFoldDB" id="A0A0P0L4E4"/>
<dbReference type="InterPro" id="IPR003695">
    <property type="entry name" value="Ppx_GppA_N"/>
</dbReference>
<proteinExistence type="predicted"/>
<evidence type="ECO:0000313" key="2">
    <source>
        <dbReference type="EMBL" id="ALK44339.1"/>
    </source>
</evidence>